<dbReference type="Gene3D" id="3.30.565.10">
    <property type="entry name" value="Histidine kinase-like ATPase, C-terminal domain"/>
    <property type="match status" value="1"/>
</dbReference>
<accession>A0ABS3F7J7</accession>
<dbReference type="SUPFAM" id="SSF55785">
    <property type="entry name" value="PYP-like sensor domain (PAS domain)"/>
    <property type="match status" value="1"/>
</dbReference>
<dbReference type="PANTHER" id="PTHR43711">
    <property type="entry name" value="TWO-COMPONENT HISTIDINE KINASE"/>
    <property type="match status" value="1"/>
</dbReference>
<comment type="catalytic activity">
    <reaction evidence="1">
        <text>ATP + protein L-histidine = ADP + protein N-phospho-L-histidine.</text>
        <dbReference type="EC" id="2.7.13.3"/>
    </reaction>
</comment>
<comment type="caution">
    <text evidence="8">The sequence shown here is derived from an EMBL/GenBank/DDBJ whole genome shotgun (WGS) entry which is preliminary data.</text>
</comment>
<dbReference type="SUPFAM" id="SSF47384">
    <property type="entry name" value="Homodimeric domain of signal transducing histidine kinase"/>
    <property type="match status" value="1"/>
</dbReference>
<dbReference type="InterPro" id="IPR035965">
    <property type="entry name" value="PAS-like_dom_sf"/>
</dbReference>
<evidence type="ECO:0000256" key="3">
    <source>
        <dbReference type="ARBA" id="ARBA00022679"/>
    </source>
</evidence>
<evidence type="ECO:0000259" key="7">
    <source>
        <dbReference type="PROSITE" id="PS50112"/>
    </source>
</evidence>
<evidence type="ECO:0000259" key="6">
    <source>
        <dbReference type="PROSITE" id="PS50109"/>
    </source>
</evidence>
<protein>
    <recommendedName>
        <fullName evidence="2">histidine kinase</fullName>
        <ecNumber evidence="2">2.7.13.3</ecNumber>
    </recommendedName>
</protein>
<dbReference type="InterPro" id="IPR036097">
    <property type="entry name" value="HisK_dim/P_sf"/>
</dbReference>
<dbReference type="InterPro" id="IPR036890">
    <property type="entry name" value="HATPase_C_sf"/>
</dbReference>
<sequence>MTPDTQLDFAPDLLKKIIQDSLNEIYLCDGETLKFLFVNRGALQNLGYSQDELRQMTPINIAPTFSLAQLKEMVQQLKEGAEEKLTFQTMHRRKDGSTYDVEVHLQFYTHKDKSYFFGIILDITAANETAAKLEETLAEATAAVQAKDNFLAAMSHELRTPLNAIIGFSQLMHNSVFGDLANQRYKDYVLNILNSADQLLEMVDEILLARKLEIDGIKITGEVYDPIEHTAEIVKMFADTPRRDGKQVMLIRDATAPKLVTGDRGVGNVMQSSIISDALRHTGENGIVTIRWYSVNQETLKCRVEDEGEKYPEHVLQSFGEQFLARDAFLASEKHKGFGLGLYICKRYVEARGGELTIGNREEGGTFVEASWPAANFKAQF</sequence>
<dbReference type="InterPro" id="IPR000014">
    <property type="entry name" value="PAS"/>
</dbReference>
<dbReference type="PROSITE" id="PS50112">
    <property type="entry name" value="PAS"/>
    <property type="match status" value="1"/>
</dbReference>
<dbReference type="Gene3D" id="1.10.287.130">
    <property type="match status" value="1"/>
</dbReference>
<dbReference type="PROSITE" id="PS50109">
    <property type="entry name" value="HIS_KIN"/>
    <property type="match status" value="1"/>
</dbReference>
<name>A0ABS3F7J7_9PROT</name>
<dbReference type="CDD" id="cd00082">
    <property type="entry name" value="HisKA"/>
    <property type="match status" value="1"/>
</dbReference>
<keyword evidence="9" id="KW-1185">Reference proteome</keyword>
<dbReference type="InterPro" id="IPR050736">
    <property type="entry name" value="Sensor_HK_Regulatory"/>
</dbReference>
<evidence type="ECO:0000313" key="8">
    <source>
        <dbReference type="EMBL" id="MBO0334453.1"/>
    </source>
</evidence>
<organism evidence="8 9">
    <name type="scientific">Sneathiella sedimenti</name>
    <dbReference type="NCBI Taxonomy" id="2816034"/>
    <lineage>
        <taxon>Bacteria</taxon>
        <taxon>Pseudomonadati</taxon>
        <taxon>Pseudomonadota</taxon>
        <taxon>Alphaproteobacteria</taxon>
        <taxon>Sneathiellales</taxon>
        <taxon>Sneathiellaceae</taxon>
        <taxon>Sneathiella</taxon>
    </lineage>
</organism>
<dbReference type="EMBL" id="JAFLNC010000004">
    <property type="protein sequence ID" value="MBO0334453.1"/>
    <property type="molecule type" value="Genomic_DNA"/>
</dbReference>
<evidence type="ECO:0000256" key="2">
    <source>
        <dbReference type="ARBA" id="ARBA00012438"/>
    </source>
</evidence>
<dbReference type="EC" id="2.7.13.3" evidence="2"/>
<evidence type="ECO:0000256" key="5">
    <source>
        <dbReference type="ARBA" id="ARBA00023012"/>
    </source>
</evidence>
<evidence type="ECO:0000256" key="4">
    <source>
        <dbReference type="ARBA" id="ARBA00022777"/>
    </source>
</evidence>
<dbReference type="Pfam" id="PF00512">
    <property type="entry name" value="HisKA"/>
    <property type="match status" value="1"/>
</dbReference>
<dbReference type="Gene3D" id="3.30.450.20">
    <property type="entry name" value="PAS domain"/>
    <property type="match status" value="1"/>
</dbReference>
<dbReference type="PANTHER" id="PTHR43711:SF1">
    <property type="entry name" value="HISTIDINE KINASE 1"/>
    <property type="match status" value="1"/>
</dbReference>
<proteinExistence type="predicted"/>
<dbReference type="SMART" id="SM00091">
    <property type="entry name" value="PAS"/>
    <property type="match status" value="1"/>
</dbReference>
<dbReference type="Proteomes" id="UP000664761">
    <property type="component" value="Unassembled WGS sequence"/>
</dbReference>
<dbReference type="InterPro" id="IPR003661">
    <property type="entry name" value="HisK_dim/P_dom"/>
</dbReference>
<dbReference type="RefSeq" id="WP_207046265.1">
    <property type="nucleotide sequence ID" value="NZ_JAFLNC010000004.1"/>
</dbReference>
<keyword evidence="5" id="KW-0902">Two-component regulatory system</keyword>
<evidence type="ECO:0000313" key="9">
    <source>
        <dbReference type="Proteomes" id="UP000664761"/>
    </source>
</evidence>
<dbReference type="CDD" id="cd00130">
    <property type="entry name" value="PAS"/>
    <property type="match status" value="1"/>
</dbReference>
<keyword evidence="4" id="KW-0418">Kinase</keyword>
<reference evidence="8 9" key="1">
    <citation type="submission" date="2021-03" db="EMBL/GenBank/DDBJ databases">
        <title>Sneathiella sp. CAU 1612 isolated from Kang Won-do.</title>
        <authorList>
            <person name="Kim W."/>
        </authorList>
    </citation>
    <scope>NUCLEOTIDE SEQUENCE [LARGE SCALE GENOMIC DNA]</scope>
    <source>
        <strain evidence="8 9">CAU 1612</strain>
    </source>
</reference>
<dbReference type="SUPFAM" id="SSF55874">
    <property type="entry name" value="ATPase domain of HSP90 chaperone/DNA topoisomerase II/histidine kinase"/>
    <property type="match status" value="1"/>
</dbReference>
<dbReference type="Pfam" id="PF02518">
    <property type="entry name" value="HATPase_c"/>
    <property type="match status" value="1"/>
</dbReference>
<feature type="domain" description="Histidine kinase" evidence="6">
    <location>
        <begin position="153"/>
        <end position="376"/>
    </location>
</feature>
<dbReference type="SMART" id="SM00387">
    <property type="entry name" value="HATPase_c"/>
    <property type="match status" value="1"/>
</dbReference>
<evidence type="ECO:0000256" key="1">
    <source>
        <dbReference type="ARBA" id="ARBA00000085"/>
    </source>
</evidence>
<dbReference type="InterPro" id="IPR003594">
    <property type="entry name" value="HATPase_dom"/>
</dbReference>
<dbReference type="SMART" id="SM00388">
    <property type="entry name" value="HisKA"/>
    <property type="match status" value="1"/>
</dbReference>
<dbReference type="InterPro" id="IPR005467">
    <property type="entry name" value="His_kinase_dom"/>
</dbReference>
<dbReference type="NCBIfam" id="TIGR00229">
    <property type="entry name" value="sensory_box"/>
    <property type="match status" value="1"/>
</dbReference>
<keyword evidence="3" id="KW-0808">Transferase</keyword>
<feature type="domain" description="PAS" evidence="7">
    <location>
        <begin position="10"/>
        <end position="53"/>
    </location>
</feature>
<gene>
    <name evidence="8" type="ORF">J0X12_12555</name>
</gene>
<dbReference type="Pfam" id="PF13426">
    <property type="entry name" value="PAS_9"/>
    <property type="match status" value="1"/>
</dbReference>